<dbReference type="PANTHER" id="PTHR46797">
    <property type="entry name" value="HTH-TYPE TRANSCRIPTIONAL REGULATOR"/>
    <property type="match status" value="1"/>
</dbReference>
<gene>
    <name evidence="4" type="ORF">NCTC6180_00934</name>
    <name evidence="3" type="ORF">NCTC7023_01848</name>
</gene>
<reference evidence="4 6" key="2">
    <citation type="submission" date="2018-12" db="EMBL/GenBank/DDBJ databases">
        <authorList>
            <consortium name="Pathogen Informatics"/>
        </authorList>
    </citation>
    <scope>NUCLEOTIDE SEQUENCE [LARGE SCALE GENOMIC DNA]</scope>
    <source>
        <strain evidence="4 6">NCTC6180</strain>
    </source>
</reference>
<evidence type="ECO:0000313" key="3">
    <source>
        <dbReference type="EMBL" id="SUO82480.1"/>
    </source>
</evidence>
<dbReference type="PROSITE" id="PS50943">
    <property type="entry name" value="HTH_CROC1"/>
    <property type="match status" value="1"/>
</dbReference>
<organism evidence="4 6">
    <name type="scientific">Streptococcus equi subsp. zooepidemicus</name>
    <dbReference type="NCBI Taxonomy" id="40041"/>
    <lineage>
        <taxon>Bacteria</taxon>
        <taxon>Bacillati</taxon>
        <taxon>Bacillota</taxon>
        <taxon>Bacilli</taxon>
        <taxon>Lactobacillales</taxon>
        <taxon>Streptococcaceae</taxon>
        <taxon>Streptococcus</taxon>
    </lineage>
</organism>
<evidence type="ECO:0000313" key="5">
    <source>
        <dbReference type="Proteomes" id="UP000255476"/>
    </source>
</evidence>
<dbReference type="RefSeq" id="WP_043983624.1">
    <property type="nucleotide sequence ID" value="NZ_JAHLHB010000004.1"/>
</dbReference>
<dbReference type="SMART" id="SM00530">
    <property type="entry name" value="HTH_XRE"/>
    <property type="match status" value="1"/>
</dbReference>
<dbReference type="SUPFAM" id="SSF47413">
    <property type="entry name" value="lambda repressor-like DNA-binding domains"/>
    <property type="match status" value="1"/>
</dbReference>
<proteinExistence type="predicted"/>
<dbReference type="InterPro" id="IPR010982">
    <property type="entry name" value="Lambda_DNA-bd_dom_sf"/>
</dbReference>
<evidence type="ECO:0000259" key="2">
    <source>
        <dbReference type="PROSITE" id="PS50943"/>
    </source>
</evidence>
<evidence type="ECO:0000313" key="4">
    <source>
        <dbReference type="EMBL" id="VEF06842.1"/>
    </source>
</evidence>
<dbReference type="GO" id="GO:0005829">
    <property type="term" value="C:cytosol"/>
    <property type="evidence" value="ECO:0007669"/>
    <property type="project" value="TreeGrafter"/>
</dbReference>
<accession>A0A2X3SMJ9</accession>
<dbReference type="Proteomes" id="UP000255476">
    <property type="component" value="Unassembled WGS sequence"/>
</dbReference>
<dbReference type="CDD" id="cd00093">
    <property type="entry name" value="HTH_XRE"/>
    <property type="match status" value="1"/>
</dbReference>
<dbReference type="EMBL" id="UHHT01000001">
    <property type="protein sequence ID" value="SUO82480.1"/>
    <property type="molecule type" value="Genomic_DNA"/>
</dbReference>
<dbReference type="AlphaFoldDB" id="A0A2X3SMJ9"/>
<dbReference type="Pfam" id="PF01381">
    <property type="entry name" value="HTH_3"/>
    <property type="match status" value="1"/>
</dbReference>
<dbReference type="PANTHER" id="PTHR46797:SF1">
    <property type="entry name" value="METHYLPHOSPHONATE SYNTHASE"/>
    <property type="match status" value="1"/>
</dbReference>
<dbReference type="EMBL" id="LR134317">
    <property type="protein sequence ID" value="VEF06842.1"/>
    <property type="molecule type" value="Genomic_DNA"/>
</dbReference>
<dbReference type="GO" id="GO:0003677">
    <property type="term" value="F:DNA binding"/>
    <property type="evidence" value="ECO:0007669"/>
    <property type="project" value="UniProtKB-KW"/>
</dbReference>
<evidence type="ECO:0000313" key="6">
    <source>
        <dbReference type="Proteomes" id="UP000269903"/>
    </source>
</evidence>
<dbReference type="InterPro" id="IPR050807">
    <property type="entry name" value="TransReg_Diox_bact_type"/>
</dbReference>
<reference evidence="3 5" key="1">
    <citation type="submission" date="2018-06" db="EMBL/GenBank/DDBJ databases">
        <authorList>
            <consortium name="Pathogen Informatics"/>
            <person name="Doyle S."/>
        </authorList>
    </citation>
    <scope>NUCLEOTIDE SEQUENCE [LARGE SCALE GENOMIC DNA]</scope>
    <source>
        <strain evidence="3 5">NCTC7023</strain>
    </source>
</reference>
<evidence type="ECO:0000256" key="1">
    <source>
        <dbReference type="ARBA" id="ARBA00023125"/>
    </source>
</evidence>
<dbReference type="GO" id="GO:0003700">
    <property type="term" value="F:DNA-binding transcription factor activity"/>
    <property type="evidence" value="ECO:0007669"/>
    <property type="project" value="TreeGrafter"/>
</dbReference>
<name>A0A2X3SMJ9_STRSZ</name>
<feature type="domain" description="HTH cro/C1-type" evidence="2">
    <location>
        <begin position="6"/>
        <end position="61"/>
    </location>
</feature>
<dbReference type="InterPro" id="IPR001387">
    <property type="entry name" value="Cro/C1-type_HTH"/>
</dbReference>
<protein>
    <submittedName>
        <fullName evidence="4">Prophage LambdaSa1, Cro/CI family transcriptional regulator</fullName>
    </submittedName>
</protein>
<dbReference type="Proteomes" id="UP000269903">
    <property type="component" value="Chromosome"/>
</dbReference>
<sequence length="63" mass="7038">MQQFNLKQLREKKGFTQSELADKANVSRSLVVGLETGSYSETSTASLKKLAKALDVKIKDLFF</sequence>
<dbReference type="Gene3D" id="1.10.260.40">
    <property type="entry name" value="lambda repressor-like DNA-binding domains"/>
    <property type="match status" value="1"/>
</dbReference>
<keyword evidence="1" id="KW-0238">DNA-binding</keyword>